<evidence type="ECO:0000313" key="3">
    <source>
        <dbReference type="Proteomes" id="UP001431010"/>
    </source>
</evidence>
<dbReference type="Pfam" id="PF03992">
    <property type="entry name" value="ABM"/>
    <property type="match status" value="1"/>
</dbReference>
<keyword evidence="2" id="KW-0560">Oxidoreductase</keyword>
<dbReference type="PANTHER" id="PTHR37811">
    <property type="entry name" value="BLL5343 PROTEIN"/>
    <property type="match status" value="1"/>
</dbReference>
<gene>
    <name evidence="2" type="ORF">LQG66_05335</name>
</gene>
<dbReference type="PROSITE" id="PS51725">
    <property type="entry name" value="ABM"/>
    <property type="match status" value="1"/>
</dbReference>
<dbReference type="RefSeq" id="WP_231324204.1">
    <property type="nucleotide sequence ID" value="NZ_CP088156.1"/>
</dbReference>
<evidence type="ECO:0000259" key="1">
    <source>
        <dbReference type="PROSITE" id="PS51725"/>
    </source>
</evidence>
<sequence length="212" mass="24261">MMSLFFEVEVKPGRLDQYLQLAAALRPELDALGGCLFLDRYRSLSRDNLILSYQIWQDEGAMTAWRVHAHHHDIQTLGRDKVFSDYRLRVAELIHEVRPGQAAWQPEWRSTYNDPKRRAPSYVLAVETAGPQLSGVKELPVASFSSVYREGRFAHLVELPDEPTGLALSTRLHGEPGADNIRVVEVTRDYGMYDRREAPQYYPEKSRSDASD</sequence>
<dbReference type="EMBL" id="CP088156">
    <property type="protein sequence ID" value="UFZ05738.1"/>
    <property type="molecule type" value="Genomic_DNA"/>
</dbReference>
<dbReference type="InterPro" id="IPR011008">
    <property type="entry name" value="Dimeric_a/b-barrel"/>
</dbReference>
<dbReference type="InterPro" id="IPR007138">
    <property type="entry name" value="ABM_dom"/>
</dbReference>
<reference evidence="2" key="1">
    <citation type="journal article" date="2024" name="Antonie Van Leeuwenhoek">
        <title>Bradyrhizobium ontarionense sp. nov., a novel bacterial symbiont isolated from Aeschynomene indica (Indian jointvetch), harbours photosynthesis, nitrogen fixation and nitrous oxide (N2O) reductase genes.</title>
        <authorList>
            <person name="Bromfield E.S.P."/>
            <person name="Cloutier S."/>
        </authorList>
    </citation>
    <scope>NUCLEOTIDE SEQUENCE</scope>
    <source>
        <strain evidence="2">A19</strain>
    </source>
</reference>
<name>A0ABY3RFX8_9BRAD</name>
<evidence type="ECO:0000313" key="2">
    <source>
        <dbReference type="EMBL" id="UFZ05738.1"/>
    </source>
</evidence>
<dbReference type="GO" id="GO:0004497">
    <property type="term" value="F:monooxygenase activity"/>
    <property type="evidence" value="ECO:0007669"/>
    <property type="project" value="UniProtKB-KW"/>
</dbReference>
<keyword evidence="3" id="KW-1185">Reference proteome</keyword>
<dbReference type="SUPFAM" id="SSF54909">
    <property type="entry name" value="Dimeric alpha+beta barrel"/>
    <property type="match status" value="1"/>
</dbReference>
<protein>
    <submittedName>
        <fullName evidence="2">Antibiotic biosynthesis monooxygenase</fullName>
    </submittedName>
</protein>
<dbReference type="Proteomes" id="UP001431010">
    <property type="component" value="Chromosome"/>
</dbReference>
<dbReference type="PANTHER" id="PTHR37811:SF2">
    <property type="entry name" value="ABM DOMAIN-CONTAINING PROTEIN"/>
    <property type="match status" value="1"/>
</dbReference>
<dbReference type="InterPro" id="IPR052936">
    <property type="entry name" value="Jasmonate_Hydroxylase-like"/>
</dbReference>
<feature type="domain" description="ABM" evidence="1">
    <location>
        <begin position="2"/>
        <end position="90"/>
    </location>
</feature>
<dbReference type="Gene3D" id="3.30.70.100">
    <property type="match status" value="1"/>
</dbReference>
<proteinExistence type="predicted"/>
<keyword evidence="2" id="KW-0503">Monooxygenase</keyword>
<organism evidence="2 3">
    <name type="scientific">Bradyrhizobium ontarionense</name>
    <dbReference type="NCBI Taxonomy" id="2898149"/>
    <lineage>
        <taxon>Bacteria</taxon>
        <taxon>Pseudomonadati</taxon>
        <taxon>Pseudomonadota</taxon>
        <taxon>Alphaproteobacteria</taxon>
        <taxon>Hyphomicrobiales</taxon>
        <taxon>Nitrobacteraceae</taxon>
        <taxon>Bradyrhizobium</taxon>
    </lineage>
</organism>
<accession>A0ABY3RFX8</accession>